<dbReference type="Proteomes" id="UP000326924">
    <property type="component" value="Unassembled WGS sequence"/>
</dbReference>
<evidence type="ECO:0000313" key="2">
    <source>
        <dbReference type="Proteomes" id="UP000326924"/>
    </source>
</evidence>
<organism evidence="1 2">
    <name type="scientific">Sphaerosporella brunnea</name>
    <dbReference type="NCBI Taxonomy" id="1250544"/>
    <lineage>
        <taxon>Eukaryota</taxon>
        <taxon>Fungi</taxon>
        <taxon>Dikarya</taxon>
        <taxon>Ascomycota</taxon>
        <taxon>Pezizomycotina</taxon>
        <taxon>Pezizomycetes</taxon>
        <taxon>Pezizales</taxon>
        <taxon>Pyronemataceae</taxon>
        <taxon>Sphaerosporella</taxon>
    </lineage>
</organism>
<evidence type="ECO:0000313" key="1">
    <source>
        <dbReference type="EMBL" id="KAA8892556.1"/>
    </source>
</evidence>
<dbReference type="InParanoid" id="A0A5J5EC06"/>
<gene>
    <name evidence="1" type="ORF">FN846DRAFT_896750</name>
</gene>
<proteinExistence type="predicted"/>
<protein>
    <submittedName>
        <fullName evidence="1">Uncharacterized protein</fullName>
    </submittedName>
</protein>
<name>A0A5J5EC06_9PEZI</name>
<dbReference type="OrthoDB" id="5406696at2759"/>
<comment type="caution">
    <text evidence="1">The sequence shown here is derived from an EMBL/GenBank/DDBJ whole genome shotgun (WGS) entry which is preliminary data.</text>
</comment>
<reference evidence="1 2" key="1">
    <citation type="submission" date="2019-09" db="EMBL/GenBank/DDBJ databases">
        <title>Draft genome of the ectomycorrhizal ascomycete Sphaerosporella brunnea.</title>
        <authorList>
            <consortium name="DOE Joint Genome Institute"/>
            <person name="Benucci G.M."/>
            <person name="Marozzi G."/>
            <person name="Antonielli L."/>
            <person name="Sanchez S."/>
            <person name="Marco P."/>
            <person name="Wang X."/>
            <person name="Falini L.B."/>
            <person name="Barry K."/>
            <person name="Haridas S."/>
            <person name="Lipzen A."/>
            <person name="Labutti K."/>
            <person name="Grigoriev I.V."/>
            <person name="Murat C."/>
            <person name="Martin F."/>
            <person name="Albertini E."/>
            <person name="Donnini D."/>
            <person name="Bonito G."/>
        </authorList>
    </citation>
    <scope>NUCLEOTIDE SEQUENCE [LARGE SCALE GENOMIC DNA]</scope>
    <source>
        <strain evidence="1 2">Sb_GMNB300</strain>
    </source>
</reference>
<dbReference type="AlphaFoldDB" id="A0A5J5EC06"/>
<dbReference type="EMBL" id="VXIS01000758">
    <property type="protein sequence ID" value="KAA8892556.1"/>
    <property type="molecule type" value="Genomic_DNA"/>
</dbReference>
<accession>A0A5J5EC06</accession>
<keyword evidence="2" id="KW-1185">Reference proteome</keyword>
<sequence length="123" mass="14606">METLVTRDPSFTLREIMQIAQQLDLPLYFYGDNGIKEHRRDALCMLLARLARSKSLADLHLEFGWPPERIYRIVKEVRNFIYRRWRYLLTFDAEQLTPEKLRVFGDVVKNKGAPLTNCWGFVD</sequence>